<dbReference type="Proteomes" id="UP000308600">
    <property type="component" value="Unassembled WGS sequence"/>
</dbReference>
<reference evidence="1 2" key="1">
    <citation type="journal article" date="2019" name="Nat. Ecol. Evol.">
        <title>Megaphylogeny resolves global patterns of mushroom evolution.</title>
        <authorList>
            <person name="Varga T."/>
            <person name="Krizsan K."/>
            <person name="Foldi C."/>
            <person name="Dima B."/>
            <person name="Sanchez-Garcia M."/>
            <person name="Sanchez-Ramirez S."/>
            <person name="Szollosi G.J."/>
            <person name="Szarkandi J.G."/>
            <person name="Papp V."/>
            <person name="Albert L."/>
            <person name="Andreopoulos W."/>
            <person name="Angelini C."/>
            <person name="Antonin V."/>
            <person name="Barry K.W."/>
            <person name="Bougher N.L."/>
            <person name="Buchanan P."/>
            <person name="Buyck B."/>
            <person name="Bense V."/>
            <person name="Catcheside P."/>
            <person name="Chovatia M."/>
            <person name="Cooper J."/>
            <person name="Damon W."/>
            <person name="Desjardin D."/>
            <person name="Finy P."/>
            <person name="Geml J."/>
            <person name="Haridas S."/>
            <person name="Hughes K."/>
            <person name="Justo A."/>
            <person name="Karasinski D."/>
            <person name="Kautmanova I."/>
            <person name="Kiss B."/>
            <person name="Kocsube S."/>
            <person name="Kotiranta H."/>
            <person name="LaButti K.M."/>
            <person name="Lechner B.E."/>
            <person name="Liimatainen K."/>
            <person name="Lipzen A."/>
            <person name="Lukacs Z."/>
            <person name="Mihaltcheva S."/>
            <person name="Morgado L.N."/>
            <person name="Niskanen T."/>
            <person name="Noordeloos M.E."/>
            <person name="Ohm R.A."/>
            <person name="Ortiz-Santana B."/>
            <person name="Ovrebo C."/>
            <person name="Racz N."/>
            <person name="Riley R."/>
            <person name="Savchenko A."/>
            <person name="Shiryaev A."/>
            <person name="Soop K."/>
            <person name="Spirin V."/>
            <person name="Szebenyi C."/>
            <person name="Tomsovsky M."/>
            <person name="Tulloss R.E."/>
            <person name="Uehling J."/>
            <person name="Grigoriev I.V."/>
            <person name="Vagvolgyi C."/>
            <person name="Papp T."/>
            <person name="Martin F.M."/>
            <person name="Miettinen O."/>
            <person name="Hibbett D.S."/>
            <person name="Nagy L.G."/>
        </authorList>
    </citation>
    <scope>NUCLEOTIDE SEQUENCE [LARGE SCALE GENOMIC DNA]</scope>
    <source>
        <strain evidence="1 2">NL-1719</strain>
    </source>
</reference>
<organism evidence="1 2">
    <name type="scientific">Pluteus cervinus</name>
    <dbReference type="NCBI Taxonomy" id="181527"/>
    <lineage>
        <taxon>Eukaryota</taxon>
        <taxon>Fungi</taxon>
        <taxon>Dikarya</taxon>
        <taxon>Basidiomycota</taxon>
        <taxon>Agaricomycotina</taxon>
        <taxon>Agaricomycetes</taxon>
        <taxon>Agaricomycetidae</taxon>
        <taxon>Agaricales</taxon>
        <taxon>Pluteineae</taxon>
        <taxon>Pluteaceae</taxon>
        <taxon>Pluteus</taxon>
    </lineage>
</organism>
<accession>A0ACD3AX94</accession>
<protein>
    <submittedName>
        <fullName evidence="1">Uncharacterized protein</fullName>
    </submittedName>
</protein>
<gene>
    <name evidence="1" type="ORF">BDN72DRAFT_766659</name>
</gene>
<keyword evidence="2" id="KW-1185">Reference proteome</keyword>
<evidence type="ECO:0000313" key="1">
    <source>
        <dbReference type="EMBL" id="TFK70335.1"/>
    </source>
</evidence>
<sequence>MRRELDVTKTELSRSQIEVSKLQERCRMLERTLRETKDLLLIREAEVERLRKEKERDRRRSSELQQQAQELARAARQIRSRHSQASIRTASTTHTNGTQHTRRSSDSMTRSSTVSEEDHARIRSNELYMTRADSWSGAQVLQAVHDLNAEILQFAAAATDLCTFDKDSRPTSSRSIQAMHDTSARLGPNLSRILSNRDHSQDPILVQLAIQGCIATCISRALSSFCMGYPSKSDAIISQIYAHMRLAEPQPTSSRWRALAHKHIHTLYPTLTDYATGDLAETIFRWSSDIFIIAGCSSYDSASPRDSLRGRFGDQVRRISKSVIRLAQVSREEIMSTCFEIVSVDHGEAYDPSVMADAFQDYVSPRGGILATTELGLRCTTRKGSETQDEDDISLEQRILLQPKVVLESVLDVLDPR</sequence>
<evidence type="ECO:0000313" key="2">
    <source>
        <dbReference type="Proteomes" id="UP000308600"/>
    </source>
</evidence>
<dbReference type="EMBL" id="ML208315">
    <property type="protein sequence ID" value="TFK70335.1"/>
    <property type="molecule type" value="Genomic_DNA"/>
</dbReference>
<proteinExistence type="predicted"/>
<name>A0ACD3AX94_9AGAR</name>